<sequence length="38" mass="4407">MRLATDILRNEKRKCTFWKIATVIVLAVALVEFIAIIF</sequence>
<feature type="transmembrane region" description="Helical" evidence="1">
    <location>
        <begin position="20"/>
        <end position="37"/>
    </location>
</feature>
<evidence type="ECO:0000313" key="2">
    <source>
        <dbReference type="EMBL" id="CDC75084.1"/>
    </source>
</evidence>
<dbReference type="Proteomes" id="UP000018162">
    <property type="component" value="Unassembled WGS sequence"/>
</dbReference>
<accession>R6TZ36</accession>
<evidence type="ECO:0000313" key="3">
    <source>
        <dbReference type="Proteomes" id="UP000018162"/>
    </source>
</evidence>
<comment type="caution">
    <text evidence="2">The sequence shown here is derived from an EMBL/GenBank/DDBJ whole genome shotgun (WGS) entry which is preliminary data.</text>
</comment>
<protein>
    <submittedName>
        <fullName evidence="2">Uncharacterized protein</fullName>
    </submittedName>
</protein>
<dbReference type="EMBL" id="CBFV010000095">
    <property type="protein sequence ID" value="CDC75084.1"/>
    <property type="molecule type" value="Genomic_DNA"/>
</dbReference>
<gene>
    <name evidence="2" type="ORF">BN626_01963</name>
</gene>
<organism evidence="2 3">
    <name type="scientific">Agathobacter rectalis CAG:36</name>
    <dbReference type="NCBI Taxonomy" id="1263079"/>
    <lineage>
        <taxon>Bacteria</taxon>
        <taxon>Bacillati</taxon>
        <taxon>Bacillota</taxon>
        <taxon>Clostridia</taxon>
        <taxon>Lachnospirales</taxon>
        <taxon>Lachnospiraceae</taxon>
        <taxon>Agathobacter</taxon>
    </lineage>
</organism>
<reference evidence="2" key="1">
    <citation type="submission" date="2012-11" db="EMBL/GenBank/DDBJ databases">
        <title>Dependencies among metagenomic species, viruses, plasmids and units of genetic variation.</title>
        <authorList>
            <person name="Nielsen H.B."/>
            <person name="Almeida M."/>
            <person name="Juncker A.S."/>
            <person name="Rasmussen S."/>
            <person name="Li J."/>
            <person name="Sunagawa S."/>
            <person name="Plichta D."/>
            <person name="Gautier L."/>
            <person name="Le Chatelier E."/>
            <person name="Peletier E."/>
            <person name="Bonde I."/>
            <person name="Nielsen T."/>
            <person name="Manichanh C."/>
            <person name="Arumugam M."/>
            <person name="Batto J."/>
            <person name="Santos M.B.Q.D."/>
            <person name="Blom N."/>
            <person name="Borruel N."/>
            <person name="Burgdorf K.S."/>
            <person name="Boumezbeur F."/>
            <person name="Casellas F."/>
            <person name="Dore J."/>
            <person name="Guarner F."/>
            <person name="Hansen T."/>
            <person name="Hildebrand F."/>
            <person name="Kaas R.S."/>
            <person name="Kennedy S."/>
            <person name="Kristiansen K."/>
            <person name="Kultima J.R."/>
            <person name="Leonard P."/>
            <person name="Levenez F."/>
            <person name="Lund O."/>
            <person name="Moumen B."/>
            <person name="Le Paslier D."/>
            <person name="Pons N."/>
            <person name="Pedersen O."/>
            <person name="Prifti E."/>
            <person name="Qin J."/>
            <person name="Raes J."/>
            <person name="Tap J."/>
            <person name="Tims S."/>
            <person name="Ussery D.W."/>
            <person name="Yamada T."/>
            <person name="MetaHit consortium"/>
            <person name="Renault P."/>
            <person name="Sicheritz-Ponten T."/>
            <person name="Bork P."/>
            <person name="Wang J."/>
            <person name="Brunak S."/>
            <person name="Ehrlich S.D."/>
        </authorList>
    </citation>
    <scope>NUCLEOTIDE SEQUENCE [LARGE SCALE GENOMIC DNA]</scope>
</reference>
<evidence type="ECO:0000256" key="1">
    <source>
        <dbReference type="SAM" id="Phobius"/>
    </source>
</evidence>
<keyword evidence="1" id="KW-1133">Transmembrane helix</keyword>
<dbReference type="AlphaFoldDB" id="R6TZ36"/>
<name>R6TZ36_9FIRM</name>
<proteinExistence type="predicted"/>
<keyword evidence="1" id="KW-0472">Membrane</keyword>
<keyword evidence="1" id="KW-0812">Transmembrane</keyword>